<reference evidence="2 3" key="1">
    <citation type="journal article" date="2024" name="G3 (Bethesda)">
        <title>Genome assembly of Hibiscus sabdariffa L. provides insights into metabolisms of medicinal natural products.</title>
        <authorList>
            <person name="Kim T."/>
        </authorList>
    </citation>
    <scope>NUCLEOTIDE SEQUENCE [LARGE SCALE GENOMIC DNA]</scope>
    <source>
        <strain evidence="2">TK-2024</strain>
        <tissue evidence="2">Old leaves</tissue>
    </source>
</reference>
<dbReference type="Proteomes" id="UP001472677">
    <property type="component" value="Unassembled WGS sequence"/>
</dbReference>
<dbReference type="Pfam" id="PF03478">
    <property type="entry name" value="Beta-prop_KIB1-4"/>
    <property type="match status" value="1"/>
</dbReference>
<evidence type="ECO:0000313" key="2">
    <source>
        <dbReference type="EMBL" id="KAK8567927.1"/>
    </source>
</evidence>
<proteinExistence type="predicted"/>
<organism evidence="2 3">
    <name type="scientific">Hibiscus sabdariffa</name>
    <name type="common">roselle</name>
    <dbReference type="NCBI Taxonomy" id="183260"/>
    <lineage>
        <taxon>Eukaryota</taxon>
        <taxon>Viridiplantae</taxon>
        <taxon>Streptophyta</taxon>
        <taxon>Embryophyta</taxon>
        <taxon>Tracheophyta</taxon>
        <taxon>Spermatophyta</taxon>
        <taxon>Magnoliopsida</taxon>
        <taxon>eudicotyledons</taxon>
        <taxon>Gunneridae</taxon>
        <taxon>Pentapetalae</taxon>
        <taxon>rosids</taxon>
        <taxon>malvids</taxon>
        <taxon>Malvales</taxon>
        <taxon>Malvaceae</taxon>
        <taxon>Malvoideae</taxon>
        <taxon>Hibiscus</taxon>
    </lineage>
</organism>
<gene>
    <name evidence="2" type="ORF">V6N12_006495</name>
</gene>
<protein>
    <recommendedName>
        <fullName evidence="1">KIB1-4 beta-propeller domain-containing protein</fullName>
    </recommendedName>
</protein>
<evidence type="ECO:0000313" key="3">
    <source>
        <dbReference type="Proteomes" id="UP001472677"/>
    </source>
</evidence>
<evidence type="ECO:0000259" key="1">
    <source>
        <dbReference type="Pfam" id="PF03478"/>
    </source>
</evidence>
<name>A0ABR2EZ07_9ROSI</name>
<feature type="domain" description="KIB1-4 beta-propeller" evidence="1">
    <location>
        <begin position="27"/>
        <end position="100"/>
    </location>
</feature>
<dbReference type="EMBL" id="JBBPBM010000009">
    <property type="protein sequence ID" value="KAK8567927.1"/>
    <property type="molecule type" value="Genomic_DNA"/>
</dbReference>
<sequence>MDCAARRPGYYFLQWQFLGRVGSSSATSRKLLAKSVDNLLAVEMLFPWPSNPAKVGFKVLRLNREEQKWMEMESLKDRILGFHRAISAPAFEFCSGKGNSSSIQEKMVQPASPLENWPAYCNLFCLLLPVPNLDSLDMFSYHFRVISSYCTLRSLKLS</sequence>
<dbReference type="InterPro" id="IPR005174">
    <property type="entry name" value="KIB1-4_b-propeller"/>
</dbReference>
<comment type="caution">
    <text evidence="2">The sequence shown here is derived from an EMBL/GenBank/DDBJ whole genome shotgun (WGS) entry which is preliminary data.</text>
</comment>
<accession>A0ABR2EZ07</accession>
<keyword evidence="3" id="KW-1185">Reference proteome</keyword>